<organism evidence="1 2">
    <name type="scientific">Limosilactobacillus rudii</name>
    <dbReference type="NCBI Taxonomy" id="2759755"/>
    <lineage>
        <taxon>Bacteria</taxon>
        <taxon>Bacillati</taxon>
        <taxon>Bacillota</taxon>
        <taxon>Bacilli</taxon>
        <taxon>Lactobacillales</taxon>
        <taxon>Lactobacillaceae</taxon>
        <taxon>Limosilactobacillus</taxon>
    </lineage>
</organism>
<dbReference type="EMBL" id="JACIVA010000016">
    <property type="protein sequence ID" value="MBB1096492.1"/>
    <property type="molecule type" value="Genomic_DNA"/>
</dbReference>
<protein>
    <submittedName>
        <fullName evidence="1">Uncharacterized protein</fullName>
    </submittedName>
</protein>
<proteinExistence type="predicted"/>
<gene>
    <name evidence="1" type="ORF">H5S09_00700</name>
</gene>
<evidence type="ECO:0000313" key="1">
    <source>
        <dbReference type="EMBL" id="MBB1096492.1"/>
    </source>
</evidence>
<keyword evidence="2" id="KW-1185">Reference proteome</keyword>
<dbReference type="Proteomes" id="UP000517106">
    <property type="component" value="Unassembled WGS sequence"/>
</dbReference>
<dbReference type="RefSeq" id="WP_182595115.1">
    <property type="nucleotide sequence ID" value="NZ_JACIVA010000016.1"/>
</dbReference>
<sequence>MENDRTAQLAAAWEKWQRMTITSDPMFGMVMANKDICLELINRALPKLKATKIIHLSTQKADNCRL</sequence>
<comment type="caution">
    <text evidence="1">The sequence shown here is derived from an EMBL/GenBank/DDBJ whole genome shotgun (WGS) entry which is preliminary data.</text>
</comment>
<name>A0A7W3UJ15_9LACO</name>
<evidence type="ECO:0000313" key="2">
    <source>
        <dbReference type="Proteomes" id="UP000517106"/>
    </source>
</evidence>
<reference evidence="1 2" key="1">
    <citation type="submission" date="2020-07" db="EMBL/GenBank/DDBJ databases">
        <title>Description of Limosilactobacillus balticus sp. nov., Limosilactobacillus agrestis sp. nov., Limosilactobacillus albertensis sp. nov., Limosilactobacillus rudii sp. nov., Limosilactobacillus fastidiosus sp. nov., five novel Limosilactobacillus species isolated from the vertebrate gastrointestinal tract, and proposal of 6 subspecies of Limosilactobacillus reuteri adapted to the gastrointestinal tract of specific vertebrate hosts.</title>
        <authorList>
            <person name="Li F."/>
            <person name="Cheng C."/>
            <person name="Zheng J."/>
            <person name="Quevedo R.M."/>
            <person name="Li J."/>
            <person name="Roos S."/>
            <person name="Gaenzle M.G."/>
            <person name="Walter J."/>
        </authorList>
    </citation>
    <scope>NUCLEOTIDE SEQUENCE [LARGE SCALE GENOMIC DNA]</scope>
    <source>
        <strain evidence="1 2">STM2_1</strain>
    </source>
</reference>
<accession>A0A7W3UJ15</accession>
<dbReference type="AlphaFoldDB" id="A0A7W3UJ15"/>